<dbReference type="RefSeq" id="WP_110962896.1">
    <property type="nucleotide sequence ID" value="NZ_CP029693.1"/>
</dbReference>
<dbReference type="InterPro" id="IPR013786">
    <property type="entry name" value="AcylCoA_DH/ox_N"/>
</dbReference>
<evidence type="ECO:0000256" key="6">
    <source>
        <dbReference type="ARBA" id="ARBA00052938"/>
    </source>
</evidence>
<dbReference type="Proteomes" id="UP000250299">
    <property type="component" value="Chromosome"/>
</dbReference>
<feature type="domain" description="Acyl-CoA oxidase/dehydrogenase middle" evidence="12">
    <location>
        <begin position="125"/>
        <end position="221"/>
    </location>
</feature>
<dbReference type="EMBL" id="CP029693">
    <property type="protein sequence ID" value="AWY39114.1"/>
    <property type="molecule type" value="Genomic_DNA"/>
</dbReference>
<dbReference type="InterPro" id="IPR009100">
    <property type="entry name" value="AcylCoA_DH/oxidase_NM_dom_sf"/>
</dbReference>
<dbReference type="Gene3D" id="1.10.540.10">
    <property type="entry name" value="Acyl-CoA dehydrogenase/oxidase, N-terminal domain"/>
    <property type="match status" value="1"/>
</dbReference>
<dbReference type="Gene3D" id="1.20.140.10">
    <property type="entry name" value="Butyryl-CoA Dehydrogenase, subunit A, domain 3"/>
    <property type="match status" value="1"/>
</dbReference>
<dbReference type="GO" id="GO:0003995">
    <property type="term" value="F:acyl-CoA dehydrogenase activity"/>
    <property type="evidence" value="ECO:0007669"/>
    <property type="project" value="InterPro"/>
</dbReference>
<comment type="similarity">
    <text evidence="2 10">Belongs to the acyl-CoA dehydrogenase family.</text>
</comment>
<evidence type="ECO:0000259" key="11">
    <source>
        <dbReference type="Pfam" id="PF00441"/>
    </source>
</evidence>
<evidence type="ECO:0000256" key="9">
    <source>
        <dbReference type="ARBA" id="ARBA00075603"/>
    </source>
</evidence>
<dbReference type="InterPro" id="IPR036250">
    <property type="entry name" value="AcylCo_DH-like_C"/>
</dbReference>
<dbReference type="Pfam" id="PF02771">
    <property type="entry name" value="Acyl-CoA_dh_N"/>
    <property type="match status" value="1"/>
</dbReference>
<dbReference type="InterPro" id="IPR046373">
    <property type="entry name" value="Acyl-CoA_Oxase/DH_mid-dom_sf"/>
</dbReference>
<evidence type="ECO:0000259" key="12">
    <source>
        <dbReference type="Pfam" id="PF02770"/>
    </source>
</evidence>
<dbReference type="SUPFAM" id="SSF56645">
    <property type="entry name" value="Acyl-CoA dehydrogenase NM domain-like"/>
    <property type="match status" value="1"/>
</dbReference>
<sequence length="382" mass="40780">MSDTSAAFLGEQEIMIRDSARKVAAEVVAPTAAERDRSAAWPRRELQDVAELGFLGMLIPEEYGGAGASFVEYCLAIEEFAAADTGFATLIHVHNSVGLAVARLGNEEQKRKYLPDLASGKRIGAFLLSEPHAGSDTAAFRTQARREGEHYVINGSKQFISNGNEAGLGLVLAVTDKAAGKQGSSLLIVDPQQNPGYVVARVEHKMGQRSAHVAQIQLEQCRVPVSNLLGEEGAGYRSVMGSLSEGRVAIAAVATGTARAALEAAVGYAKEREAYGAPIIQLQGVAFDLADMAAQVDVAHHYMVHAARLCEAGVACAKEASMAKLFASEMAEKVCSDALQIHGGYGYLNDFPVERYCRDVRVTKIYEGTSHIQKLIIARSLG</sequence>
<dbReference type="GO" id="GO:0050660">
    <property type="term" value="F:flavin adenine dinucleotide binding"/>
    <property type="evidence" value="ECO:0007669"/>
    <property type="project" value="InterPro"/>
</dbReference>
<evidence type="ECO:0000256" key="3">
    <source>
        <dbReference type="ARBA" id="ARBA00022630"/>
    </source>
</evidence>
<evidence type="ECO:0000259" key="13">
    <source>
        <dbReference type="Pfam" id="PF02771"/>
    </source>
</evidence>
<evidence type="ECO:0000256" key="5">
    <source>
        <dbReference type="ARBA" id="ARBA00023002"/>
    </source>
</evidence>
<dbReference type="FunFam" id="1.10.540.10:FF:000002">
    <property type="entry name" value="Acyl-CoA dehydrogenase FadE19"/>
    <property type="match status" value="1"/>
</dbReference>
<evidence type="ECO:0000256" key="1">
    <source>
        <dbReference type="ARBA" id="ARBA00001974"/>
    </source>
</evidence>
<dbReference type="PROSITE" id="PS00073">
    <property type="entry name" value="ACYL_COA_DH_2"/>
    <property type="match status" value="1"/>
</dbReference>
<dbReference type="Pfam" id="PF02770">
    <property type="entry name" value="Acyl-CoA_dh_M"/>
    <property type="match status" value="1"/>
</dbReference>
<dbReference type="Gene3D" id="2.40.110.10">
    <property type="entry name" value="Butyryl-CoA Dehydrogenase, subunit A, domain 2"/>
    <property type="match status" value="1"/>
</dbReference>
<dbReference type="OrthoDB" id="7316074at2"/>
<reference evidence="14 15" key="1">
    <citation type="submission" date="2018-05" db="EMBL/GenBank/DDBJ databases">
        <title>Whole genome sequence of Pseudomonas putida JBC17.</title>
        <authorList>
            <person name="Lee Y.H."/>
            <person name="David K."/>
        </authorList>
    </citation>
    <scope>NUCLEOTIDE SEQUENCE [LARGE SCALE GENOMIC DNA]</scope>
    <source>
        <strain evidence="14 15">JBC17</strain>
    </source>
</reference>
<feature type="domain" description="Acyl-CoA dehydrogenase/oxidase N-terminal" evidence="13">
    <location>
        <begin position="11"/>
        <end position="121"/>
    </location>
</feature>
<dbReference type="AlphaFoldDB" id="A0A2Z4RGM6"/>
<evidence type="ECO:0000313" key="15">
    <source>
        <dbReference type="Proteomes" id="UP000250299"/>
    </source>
</evidence>
<evidence type="ECO:0000256" key="7">
    <source>
        <dbReference type="ARBA" id="ARBA00066461"/>
    </source>
</evidence>
<proteinExistence type="inferred from homology"/>
<dbReference type="EC" id="3.13.1.4" evidence="7"/>
<evidence type="ECO:0000256" key="4">
    <source>
        <dbReference type="ARBA" id="ARBA00022827"/>
    </source>
</evidence>
<accession>A0A2Z4RGM6</accession>
<dbReference type="Pfam" id="PF00441">
    <property type="entry name" value="Acyl-CoA_dh_1"/>
    <property type="match status" value="1"/>
</dbReference>
<dbReference type="FunFam" id="1.20.140.10:FF:000004">
    <property type="entry name" value="Acyl-CoA dehydrogenase FadE25"/>
    <property type="match status" value="1"/>
</dbReference>
<keyword evidence="4 10" id="KW-0274">FAD</keyword>
<name>A0A2Z4RGM6_PSEPU</name>
<dbReference type="InterPro" id="IPR006089">
    <property type="entry name" value="Acyl-CoA_DH_CS"/>
</dbReference>
<comment type="cofactor">
    <cofactor evidence="1 10">
        <name>FAD</name>
        <dbReference type="ChEBI" id="CHEBI:57692"/>
    </cofactor>
</comment>
<dbReference type="PANTHER" id="PTHR43884:SF12">
    <property type="entry name" value="ISOVALERYL-COA DEHYDROGENASE, MITOCHONDRIAL-RELATED"/>
    <property type="match status" value="1"/>
</dbReference>
<evidence type="ECO:0000256" key="8">
    <source>
        <dbReference type="ARBA" id="ARBA00068311"/>
    </source>
</evidence>
<dbReference type="InterPro" id="IPR009075">
    <property type="entry name" value="AcylCo_DH/oxidase_C"/>
</dbReference>
<evidence type="ECO:0000256" key="2">
    <source>
        <dbReference type="ARBA" id="ARBA00009347"/>
    </source>
</evidence>
<keyword evidence="5 10" id="KW-0560">Oxidoreductase</keyword>
<keyword evidence="3 10" id="KW-0285">Flavoprotein</keyword>
<dbReference type="SUPFAM" id="SSF47203">
    <property type="entry name" value="Acyl-CoA dehydrogenase C-terminal domain-like"/>
    <property type="match status" value="1"/>
</dbReference>
<dbReference type="InterPro" id="IPR037069">
    <property type="entry name" value="AcylCoA_DH/ox_N_sf"/>
</dbReference>
<dbReference type="PANTHER" id="PTHR43884">
    <property type="entry name" value="ACYL-COA DEHYDROGENASE"/>
    <property type="match status" value="1"/>
</dbReference>
<evidence type="ECO:0000256" key="10">
    <source>
        <dbReference type="RuleBase" id="RU362125"/>
    </source>
</evidence>
<organism evidence="14 15">
    <name type="scientific">Pseudomonas putida</name>
    <name type="common">Arthrobacter siderocapsulatus</name>
    <dbReference type="NCBI Taxonomy" id="303"/>
    <lineage>
        <taxon>Bacteria</taxon>
        <taxon>Pseudomonadati</taxon>
        <taxon>Pseudomonadota</taxon>
        <taxon>Gammaproteobacteria</taxon>
        <taxon>Pseudomonadales</taxon>
        <taxon>Pseudomonadaceae</taxon>
        <taxon>Pseudomonas</taxon>
    </lineage>
</organism>
<gene>
    <name evidence="14" type="ORF">DKY63_04010</name>
</gene>
<dbReference type="FunFam" id="2.40.110.10:FF:000002">
    <property type="entry name" value="Acyl-CoA dehydrogenase fadE12"/>
    <property type="match status" value="1"/>
</dbReference>
<dbReference type="InterPro" id="IPR006091">
    <property type="entry name" value="Acyl-CoA_Oxase/DH_mid-dom"/>
</dbReference>
<comment type="catalytic activity">
    <reaction evidence="6">
        <text>3-sulfinopropanoyl-CoA + H2O = propanoyl-CoA + sulfite + H(+)</text>
        <dbReference type="Rhea" id="RHEA:41624"/>
        <dbReference type="ChEBI" id="CHEBI:15377"/>
        <dbReference type="ChEBI" id="CHEBI:15378"/>
        <dbReference type="ChEBI" id="CHEBI:17359"/>
        <dbReference type="ChEBI" id="CHEBI:57392"/>
        <dbReference type="ChEBI" id="CHEBI:78349"/>
        <dbReference type="EC" id="3.13.1.4"/>
    </reaction>
    <physiologicalReaction direction="left-to-right" evidence="6">
        <dbReference type="Rhea" id="RHEA:41625"/>
    </physiologicalReaction>
</comment>
<feature type="domain" description="Acyl-CoA dehydrogenase/oxidase C-terminal" evidence="11">
    <location>
        <begin position="233"/>
        <end position="381"/>
    </location>
</feature>
<dbReference type="PIRSF" id="PIRSF016578">
    <property type="entry name" value="HsaA"/>
    <property type="match status" value="1"/>
</dbReference>
<evidence type="ECO:0000313" key="14">
    <source>
        <dbReference type="EMBL" id="AWY39114.1"/>
    </source>
</evidence>
<protein>
    <recommendedName>
        <fullName evidence="8">3-sulfinopropanoyl-CoA desulfinase</fullName>
        <ecNumber evidence="7">3.13.1.4</ecNumber>
    </recommendedName>
    <alternativeName>
        <fullName evidence="9">3-sulfinopropionyl coenzyme A desulfinase</fullName>
    </alternativeName>
</protein>